<feature type="domain" description="Aminotransferase class I/classII large" evidence="6">
    <location>
        <begin position="32"/>
        <end position="381"/>
    </location>
</feature>
<dbReference type="PANTHER" id="PTHR43525">
    <property type="entry name" value="PROTEIN MALY"/>
    <property type="match status" value="1"/>
</dbReference>
<dbReference type="InterPro" id="IPR051798">
    <property type="entry name" value="Class-II_PLP-Dep_Aminotrans"/>
</dbReference>
<keyword evidence="8" id="KW-1185">Reference proteome</keyword>
<keyword evidence="4 7" id="KW-0456">Lyase</keyword>
<dbReference type="GO" id="GO:0047804">
    <property type="term" value="F:cysteine-S-conjugate beta-lyase activity"/>
    <property type="evidence" value="ECO:0007669"/>
    <property type="project" value="UniProtKB-EC"/>
</dbReference>
<dbReference type="PANTHER" id="PTHR43525:SF1">
    <property type="entry name" value="PROTEIN MALY"/>
    <property type="match status" value="1"/>
</dbReference>
<name>A0A1G5SI92_9PROT</name>
<evidence type="ECO:0000259" key="6">
    <source>
        <dbReference type="Pfam" id="PF00155"/>
    </source>
</evidence>
<dbReference type="EC" id="4.4.1.13" evidence="2"/>
<dbReference type="InterPro" id="IPR004839">
    <property type="entry name" value="Aminotransferase_I/II_large"/>
</dbReference>
<comment type="cofactor">
    <cofactor evidence="1">
        <name>pyridoxal 5'-phosphate</name>
        <dbReference type="ChEBI" id="CHEBI:597326"/>
    </cofactor>
</comment>
<dbReference type="Proteomes" id="UP000198729">
    <property type="component" value="Unassembled WGS sequence"/>
</dbReference>
<dbReference type="InterPro" id="IPR015424">
    <property type="entry name" value="PyrdxlP-dep_Trfase"/>
</dbReference>
<reference evidence="7 8" key="1">
    <citation type="submission" date="2016-10" db="EMBL/GenBank/DDBJ databases">
        <authorList>
            <person name="de Groot N.N."/>
        </authorList>
    </citation>
    <scope>NUCLEOTIDE SEQUENCE [LARGE SCALE GENOMIC DNA]</scope>
    <source>
        <strain evidence="7">1</strain>
    </source>
</reference>
<sequence>MTDLDLFDREIDRSGTFSTKYDARQAVFGHADVMPLWVADMDFAAPVAVTDALRARAAHPIYGYTQAPDSAYAALINWLKQRHGWEVAREWIVFCPGVVPSLVTSILTLTEADAHVIVQPPVYFPFFSAVTKTGRRLLENPLRKNNLSYHIDFEALSAQAKSAQMLLFCSPHNPVGRVWQKPELLDLLAVCEQRGLIIVCDEIHADLVYPEHDHQILGALADNPQQIITAVAPSKTFNIPGLNLSALIVPNPEYRDAITSYLNKLHISVTNPFSLVAFEAAYQHGSSWLDSLMVYLAHSRDMVQCFLSEYLPEIRLIPPQGTYLLWLDCCALGMNDDALHHFFVFEVGIGLSPGILFGAQGSGYMRMNLAAPRHKIRQALDNMFGAVRRHQQGRI</sequence>
<dbReference type="Gene3D" id="3.40.640.10">
    <property type="entry name" value="Type I PLP-dependent aspartate aminotransferase-like (Major domain)"/>
    <property type="match status" value="1"/>
</dbReference>
<dbReference type="Gene3D" id="3.90.1150.10">
    <property type="entry name" value="Aspartate Aminotransferase, domain 1"/>
    <property type="match status" value="1"/>
</dbReference>
<evidence type="ECO:0000256" key="5">
    <source>
        <dbReference type="ARBA" id="ARBA00037974"/>
    </source>
</evidence>
<dbReference type="InterPro" id="IPR015422">
    <property type="entry name" value="PyrdxlP-dep_Trfase_small"/>
</dbReference>
<gene>
    <name evidence="7" type="primary">patB</name>
    <name evidence="7" type="ORF">NSMM_800042</name>
</gene>
<evidence type="ECO:0000256" key="3">
    <source>
        <dbReference type="ARBA" id="ARBA00022898"/>
    </source>
</evidence>
<keyword evidence="3" id="KW-0663">Pyridoxal phosphate</keyword>
<protein>
    <recommendedName>
        <fullName evidence="2">cysteine-S-conjugate beta-lyase</fullName>
        <ecNumber evidence="2">4.4.1.13</ecNumber>
    </recommendedName>
</protein>
<dbReference type="CDD" id="cd00609">
    <property type="entry name" value="AAT_like"/>
    <property type="match status" value="1"/>
</dbReference>
<comment type="similarity">
    <text evidence="5">Belongs to the class-II pyridoxal-phosphate-dependent aminotransferase family. MalY/PatB cystathionine beta-lyase subfamily.</text>
</comment>
<evidence type="ECO:0000256" key="2">
    <source>
        <dbReference type="ARBA" id="ARBA00012224"/>
    </source>
</evidence>
<dbReference type="EMBL" id="FMWO01000092">
    <property type="protein sequence ID" value="SCZ86848.1"/>
    <property type="molecule type" value="Genomic_DNA"/>
</dbReference>
<proteinExistence type="inferred from homology"/>
<evidence type="ECO:0000256" key="4">
    <source>
        <dbReference type="ARBA" id="ARBA00023239"/>
    </source>
</evidence>
<dbReference type="InterPro" id="IPR027619">
    <property type="entry name" value="C-S_lyase_PatB-like"/>
</dbReference>
<dbReference type="AlphaFoldDB" id="A0A1G5SI92"/>
<dbReference type="SUPFAM" id="SSF53383">
    <property type="entry name" value="PLP-dependent transferases"/>
    <property type="match status" value="1"/>
</dbReference>
<dbReference type="RefSeq" id="WP_245654811.1">
    <property type="nucleotide sequence ID" value="NZ_FMWO01000092.1"/>
</dbReference>
<evidence type="ECO:0000313" key="7">
    <source>
        <dbReference type="EMBL" id="SCZ86848.1"/>
    </source>
</evidence>
<dbReference type="STRING" id="51642.NSMM_800042"/>
<evidence type="ECO:0000313" key="8">
    <source>
        <dbReference type="Proteomes" id="UP000198729"/>
    </source>
</evidence>
<organism evidence="7 8">
    <name type="scientific">Nitrosomonas mobilis</name>
    <dbReference type="NCBI Taxonomy" id="51642"/>
    <lineage>
        <taxon>Bacteria</taxon>
        <taxon>Pseudomonadati</taxon>
        <taxon>Pseudomonadota</taxon>
        <taxon>Betaproteobacteria</taxon>
        <taxon>Nitrosomonadales</taxon>
        <taxon>Nitrosomonadaceae</taxon>
        <taxon>Nitrosomonas</taxon>
    </lineage>
</organism>
<dbReference type="InterPro" id="IPR015421">
    <property type="entry name" value="PyrdxlP-dep_Trfase_major"/>
</dbReference>
<accession>A0A1G5SI92</accession>
<dbReference type="Pfam" id="PF00155">
    <property type="entry name" value="Aminotran_1_2"/>
    <property type="match status" value="1"/>
</dbReference>
<dbReference type="GO" id="GO:0030170">
    <property type="term" value="F:pyridoxal phosphate binding"/>
    <property type="evidence" value="ECO:0007669"/>
    <property type="project" value="InterPro"/>
</dbReference>
<evidence type="ECO:0000256" key="1">
    <source>
        <dbReference type="ARBA" id="ARBA00001933"/>
    </source>
</evidence>
<dbReference type="NCBIfam" id="TIGR04350">
    <property type="entry name" value="C_S_lyase_PatB"/>
    <property type="match status" value="1"/>
</dbReference>